<name>A0A423GV24_9PSED</name>
<proteinExistence type="predicted"/>
<dbReference type="RefSeq" id="WP_123582083.1">
    <property type="nucleotide sequence ID" value="NZ_MOBI01000009.1"/>
</dbReference>
<reference evidence="1 2" key="1">
    <citation type="submission" date="2016-10" db="EMBL/GenBank/DDBJ databases">
        <title>Comparative genome analysis of multiple Pseudomonas spp. focuses on biocontrol and plant growth promoting traits.</title>
        <authorList>
            <person name="Tao X.-Y."/>
            <person name="Taylor C.G."/>
        </authorList>
    </citation>
    <scope>NUCLEOTIDE SEQUENCE [LARGE SCALE GENOMIC DNA]</scope>
    <source>
        <strain evidence="1 2">37D10</strain>
    </source>
</reference>
<gene>
    <name evidence="1" type="ORF">BK658_09080</name>
</gene>
<dbReference type="Proteomes" id="UP000284684">
    <property type="component" value="Unassembled WGS sequence"/>
</dbReference>
<sequence>MTRECTHDFTALQDYISNYSIAENLSDRSYVDAMKSMHKCYFSAITWHAEISSRKEEINAEIQTFTSDVWLRISETVSDLGASLFNWINGSYKTSRIMLRAGIENFIRAVGAIEDPTQLKEKNVFKLFESSASLEIFNKHAAIKGSFSQLHADYKILCGDTHTASFENMDQLSSLDGLPVYRKKKAGETKDIFVRTTKNLTLMICLLFNKFFHTMHHRNQENILNTVTKSMKPLIADFN</sequence>
<dbReference type="EMBL" id="MOBI01000009">
    <property type="protein sequence ID" value="RON01306.1"/>
    <property type="molecule type" value="Genomic_DNA"/>
</dbReference>
<evidence type="ECO:0000313" key="2">
    <source>
        <dbReference type="Proteomes" id="UP000284684"/>
    </source>
</evidence>
<organism evidence="1 2">
    <name type="scientific">Pseudomonas brassicacearum</name>
    <dbReference type="NCBI Taxonomy" id="930166"/>
    <lineage>
        <taxon>Bacteria</taxon>
        <taxon>Pseudomonadati</taxon>
        <taxon>Pseudomonadota</taxon>
        <taxon>Gammaproteobacteria</taxon>
        <taxon>Pseudomonadales</taxon>
        <taxon>Pseudomonadaceae</taxon>
        <taxon>Pseudomonas</taxon>
    </lineage>
</organism>
<accession>A0A423GV24</accession>
<comment type="caution">
    <text evidence="1">The sequence shown here is derived from an EMBL/GenBank/DDBJ whole genome shotgun (WGS) entry which is preliminary data.</text>
</comment>
<protein>
    <submittedName>
        <fullName evidence="1">Uncharacterized protein</fullName>
    </submittedName>
</protein>
<dbReference type="AlphaFoldDB" id="A0A423GV24"/>
<evidence type="ECO:0000313" key="1">
    <source>
        <dbReference type="EMBL" id="RON01306.1"/>
    </source>
</evidence>